<comment type="caution">
    <text evidence="3">The sequence shown here is derived from an EMBL/GenBank/DDBJ whole genome shotgun (WGS) entry which is preliminary data.</text>
</comment>
<feature type="region of interest" description="Disordered" evidence="1">
    <location>
        <begin position="1"/>
        <end position="57"/>
    </location>
</feature>
<name>A0ABD3HTE4_9MARC</name>
<feature type="domain" description="Reverse transcriptase zinc-binding" evidence="2">
    <location>
        <begin position="880"/>
        <end position="957"/>
    </location>
</feature>
<organism evidence="3 4">
    <name type="scientific">Riccia sorocarpa</name>
    <dbReference type="NCBI Taxonomy" id="122646"/>
    <lineage>
        <taxon>Eukaryota</taxon>
        <taxon>Viridiplantae</taxon>
        <taxon>Streptophyta</taxon>
        <taxon>Embryophyta</taxon>
        <taxon>Marchantiophyta</taxon>
        <taxon>Marchantiopsida</taxon>
        <taxon>Marchantiidae</taxon>
        <taxon>Marchantiales</taxon>
        <taxon>Ricciaceae</taxon>
        <taxon>Riccia</taxon>
    </lineage>
</organism>
<keyword evidence="4" id="KW-1185">Reference proteome</keyword>
<feature type="region of interest" description="Disordered" evidence="1">
    <location>
        <begin position="638"/>
        <end position="657"/>
    </location>
</feature>
<feature type="region of interest" description="Disordered" evidence="1">
    <location>
        <begin position="1079"/>
        <end position="1131"/>
    </location>
</feature>
<proteinExistence type="predicted"/>
<feature type="region of interest" description="Disordered" evidence="1">
    <location>
        <begin position="153"/>
        <end position="208"/>
    </location>
</feature>
<evidence type="ECO:0000313" key="4">
    <source>
        <dbReference type="Proteomes" id="UP001633002"/>
    </source>
</evidence>
<protein>
    <recommendedName>
        <fullName evidence="2">Reverse transcriptase zinc-binding domain-containing protein</fullName>
    </recommendedName>
</protein>
<feature type="region of interest" description="Disordered" evidence="1">
    <location>
        <begin position="417"/>
        <end position="473"/>
    </location>
</feature>
<feature type="compositionally biased region" description="Gly residues" evidence="1">
    <location>
        <begin position="458"/>
        <end position="469"/>
    </location>
</feature>
<dbReference type="EMBL" id="JBJQOH010000003">
    <property type="protein sequence ID" value="KAL3693350.1"/>
    <property type="molecule type" value="Genomic_DNA"/>
</dbReference>
<gene>
    <name evidence="3" type="ORF">R1sor_007001</name>
</gene>
<feature type="compositionally biased region" description="Basic and acidic residues" evidence="1">
    <location>
        <begin position="434"/>
        <end position="445"/>
    </location>
</feature>
<dbReference type="AlphaFoldDB" id="A0ABD3HTE4"/>
<feature type="compositionally biased region" description="Basic and acidic residues" evidence="1">
    <location>
        <begin position="1089"/>
        <end position="1131"/>
    </location>
</feature>
<feature type="compositionally biased region" description="Basic and acidic residues" evidence="1">
    <location>
        <begin position="567"/>
        <end position="585"/>
    </location>
</feature>
<feature type="compositionally biased region" description="Acidic residues" evidence="1">
    <location>
        <begin position="191"/>
        <end position="206"/>
    </location>
</feature>
<accession>A0ABD3HTE4</accession>
<feature type="compositionally biased region" description="Low complexity" evidence="1">
    <location>
        <begin position="548"/>
        <end position="563"/>
    </location>
</feature>
<evidence type="ECO:0000313" key="3">
    <source>
        <dbReference type="EMBL" id="KAL3693350.1"/>
    </source>
</evidence>
<dbReference type="Pfam" id="PF13966">
    <property type="entry name" value="zf-RVT"/>
    <property type="match status" value="1"/>
</dbReference>
<evidence type="ECO:0000259" key="2">
    <source>
        <dbReference type="Pfam" id="PF13966"/>
    </source>
</evidence>
<feature type="compositionally biased region" description="Polar residues" evidence="1">
    <location>
        <begin position="641"/>
        <end position="650"/>
    </location>
</feature>
<sequence>MAPPVTVTGRGGKTVAMAKPSNGLGTGNHGKLGHPAPDRQSPAQATAPVGGLGSPTRAPMDYRAAISPAKQAENFGMMSPSGAQLFGSEANFQDALEDINYGRTAYYNGLNDGVMGGQTQDIAEKHRLWGLQNLGYSDLRMMDREGQLFDHVGGASEASLGPTQDEEDTAQDIDEDNENTEQQLPAIPESGEQESDTDNQEEEEQENNYMDRHKAWIHVLDENLAINKINPATKEASKEFELDMSKLLTAVDDIIETSHHEGAVPTETLYLDTRVFAEGINQLQKHSLIIHTVDLRVTMSYFERWAEVTLHQLLGVKVVNMCQLDPFCFHVTVESGKAKAHIFTNSPLKMGNKMVFPLPWDTRFSTKDLKSRAVPVWLELFDVHPGLMKFGLNMLRTIGPIIYAAKNSETQRINIVPRAFRPSLSTGDGTKSNTKTDDRREADTRRAKRRTRPRANGNQGGAPEGGGCETGDRMRQEGAKIDEFKEVRRRNKPKFQTPEIKKTMKVDNRYGVLEDEEETIPTQAEGVAKVGVRSRKLEAVDPGLKNKTTSAEASSSRGAGSTGDTEMLIREVVDLTKPKEARGEKSTTTPKTSGVKHQQEDRDMRLSSVGALMPEDSEGRKKLKTHAGETNGIVTAAAPGNSVQAPSGQQGRAHGKGLKAEGGQVVVDYRSDGWGGAALVLKPSIKIISRGVKGDGQAAWATFETQKGTAGVMSLYAPQSAAARIELWHWIQRSKLRLIPEATRFDKDTSIDLIYKAGELLLQERKKGWQPVKRRLKTMRITYLSDLQGRLMRRLKAADLLGELPDTEIRVSGPLTEAVSLLAEWVKNMTRDNRRITDPTQWSWDPTSDAKQTTWTKEIKEWKQIIIPPYQLRMKANASWGMNWDTRKWETLWKGVWQGSLFPRDKMWIWRILNKAFFTVERGATIGVTTAICKSCQQATENVDHMFLRCPHSIHTWGYLSDEIQQVTGRRMRDTSLPELLEDVLDPRNLAAAILFVVSSRSIWKHRCKLVYEGKNEQVLVKVIVREAEKMADLLHMRYTAKHRWDHLKDCKRTLASVMVNIRTRGRYQGRLRIAPRRNGNTEEVYTAEEEHSVQEEDKHTDRSAALEGRSPKENTRTANEGIDRSSADLETHQRRWWSMAQELELLGFSEMELEESQEHLLFHEREERK</sequence>
<feature type="compositionally biased region" description="Acidic residues" evidence="1">
    <location>
        <begin position="164"/>
        <end position="179"/>
    </location>
</feature>
<dbReference type="Proteomes" id="UP001633002">
    <property type="component" value="Unassembled WGS sequence"/>
</dbReference>
<reference evidence="3 4" key="1">
    <citation type="submission" date="2024-09" db="EMBL/GenBank/DDBJ databases">
        <title>Chromosome-scale assembly of Riccia sorocarpa.</title>
        <authorList>
            <person name="Paukszto L."/>
        </authorList>
    </citation>
    <scope>NUCLEOTIDE SEQUENCE [LARGE SCALE GENOMIC DNA]</scope>
    <source>
        <strain evidence="3">LP-2024</strain>
        <tissue evidence="3">Aerial parts of the thallus</tissue>
    </source>
</reference>
<feature type="compositionally biased region" description="Polar residues" evidence="1">
    <location>
        <begin position="586"/>
        <end position="596"/>
    </location>
</feature>
<evidence type="ECO:0000256" key="1">
    <source>
        <dbReference type="SAM" id="MobiDB-lite"/>
    </source>
</evidence>
<feature type="compositionally biased region" description="Polar residues" evidence="1">
    <location>
        <begin position="423"/>
        <end position="433"/>
    </location>
</feature>
<dbReference type="InterPro" id="IPR026960">
    <property type="entry name" value="RVT-Znf"/>
</dbReference>
<feature type="region of interest" description="Disordered" evidence="1">
    <location>
        <begin position="543"/>
        <end position="602"/>
    </location>
</feature>